<comment type="caution">
    <text evidence="2">The sequence shown here is derived from an EMBL/GenBank/DDBJ whole genome shotgun (WGS) entry which is preliminary data.</text>
</comment>
<dbReference type="OrthoDB" id="7647819at2"/>
<dbReference type="Proteomes" id="UP000054396">
    <property type="component" value="Unassembled WGS sequence"/>
</dbReference>
<evidence type="ECO:0000313" key="3">
    <source>
        <dbReference type="Proteomes" id="UP000054396"/>
    </source>
</evidence>
<keyword evidence="3" id="KW-1185">Reference proteome</keyword>
<organism evidence="2 3">
    <name type="scientific">Pseudoponticoccus marisrubri</name>
    <dbReference type="NCBI Taxonomy" id="1685382"/>
    <lineage>
        <taxon>Bacteria</taxon>
        <taxon>Pseudomonadati</taxon>
        <taxon>Pseudomonadota</taxon>
        <taxon>Alphaproteobacteria</taxon>
        <taxon>Rhodobacterales</taxon>
        <taxon>Roseobacteraceae</taxon>
        <taxon>Pseudoponticoccus</taxon>
    </lineage>
</organism>
<protein>
    <submittedName>
        <fullName evidence="2">Uncharacterized protein</fullName>
    </submittedName>
</protein>
<feature type="compositionally biased region" description="Pro residues" evidence="1">
    <location>
        <begin position="258"/>
        <end position="270"/>
    </location>
</feature>
<proteinExistence type="predicted"/>
<feature type="region of interest" description="Disordered" evidence="1">
    <location>
        <begin position="249"/>
        <end position="270"/>
    </location>
</feature>
<dbReference type="AlphaFoldDB" id="A0A0W7WKF3"/>
<reference evidence="2 3" key="1">
    <citation type="submission" date="2015-12" db="EMBL/GenBank/DDBJ databases">
        <authorList>
            <person name="Shamseldin A."/>
            <person name="Moawad H."/>
            <person name="Abd El-Rahim W.M."/>
            <person name="Sadowsky M.J."/>
        </authorList>
    </citation>
    <scope>NUCLEOTIDE SEQUENCE [LARGE SCALE GENOMIC DNA]</scope>
    <source>
        <strain evidence="2 3">SJ5A-1</strain>
    </source>
</reference>
<evidence type="ECO:0000256" key="1">
    <source>
        <dbReference type="SAM" id="MobiDB-lite"/>
    </source>
</evidence>
<dbReference type="EMBL" id="LPXO01000004">
    <property type="protein sequence ID" value="KUF11093.1"/>
    <property type="molecule type" value="Genomic_DNA"/>
</dbReference>
<accession>A0A0W7WKF3</accession>
<evidence type="ECO:0000313" key="2">
    <source>
        <dbReference type="EMBL" id="KUF11093.1"/>
    </source>
</evidence>
<sequence length="374" mass="39034">MTDAAPILDALRQLEGGGLPARAARRARTLVARLGAPVRIALFGLPGSGKAAVLNALAGAEVLPPQGPGAPLLLRHAGQPGLQLTGPDGQIRNAPATTPLELPPDTLFAELGLPLAALERFTLLDVVTDGAPDDMAAGLGWAAARCDMAIWCTRRWTALERDIWWAAPHHLQTHALLAATEGAEALEAPARDPAGQPLPLCPLARTDTGAGLTAEAAARLAMQVAAMIDEARGADMDAAAVLLAQFPPPEATGRPEVDPTPPPASAVPVEPPVPPEARAVLARLFQQLRQGAEDLAREDGESLPHALPGLLDGLRDMAEAEHSFAATWPDLDAALSEASELALLMQIEARPEQAVEGALLLAQLRREMETELAA</sequence>
<name>A0A0W7WKF3_9RHOB</name>
<dbReference type="RefSeq" id="WP_058861757.1">
    <property type="nucleotide sequence ID" value="NZ_LPXO01000004.1"/>
</dbReference>
<gene>
    <name evidence="2" type="ORF">AVJ23_08525</name>
</gene>
<dbReference type="STRING" id="1685382.AVJ23_08525"/>